<comment type="caution">
    <text evidence="2">The sequence shown here is derived from an EMBL/GenBank/DDBJ whole genome shotgun (WGS) entry which is preliminary data.</text>
</comment>
<gene>
    <name evidence="2" type="ORF">ENT78_02040</name>
</gene>
<name>A0A7V4KBU1_FERPE</name>
<dbReference type="InterPro" id="IPR016195">
    <property type="entry name" value="Pol/histidinol_Pase-like"/>
</dbReference>
<proteinExistence type="predicted"/>
<evidence type="ECO:0000259" key="1">
    <source>
        <dbReference type="Pfam" id="PF02811"/>
    </source>
</evidence>
<dbReference type="GO" id="GO:0042578">
    <property type="term" value="F:phosphoric ester hydrolase activity"/>
    <property type="evidence" value="ECO:0007669"/>
    <property type="project" value="TreeGrafter"/>
</dbReference>
<dbReference type="EMBL" id="DSZZ01000098">
    <property type="protein sequence ID" value="HGU52300.1"/>
    <property type="molecule type" value="Genomic_DNA"/>
</dbReference>
<dbReference type="GO" id="GO:0008270">
    <property type="term" value="F:zinc ion binding"/>
    <property type="evidence" value="ECO:0007669"/>
    <property type="project" value="TreeGrafter"/>
</dbReference>
<dbReference type="AlphaFoldDB" id="A0A7V4KBU1"/>
<organism evidence="2">
    <name type="scientific">Fervidobacterium pennivorans</name>
    <dbReference type="NCBI Taxonomy" id="93466"/>
    <lineage>
        <taxon>Bacteria</taxon>
        <taxon>Thermotogati</taxon>
        <taxon>Thermotogota</taxon>
        <taxon>Thermotogae</taxon>
        <taxon>Thermotogales</taxon>
        <taxon>Fervidobacteriaceae</taxon>
        <taxon>Fervidobacterium</taxon>
    </lineage>
</organism>
<protein>
    <submittedName>
        <fullName evidence="2">PHP domain-containing protein</fullName>
    </submittedName>
</protein>
<dbReference type="PANTHER" id="PTHR36928:SF1">
    <property type="entry name" value="PHOSPHATASE YCDX-RELATED"/>
    <property type="match status" value="1"/>
</dbReference>
<feature type="domain" description="PHP" evidence="1">
    <location>
        <begin position="23"/>
        <end position="94"/>
    </location>
</feature>
<dbReference type="Gene3D" id="3.20.20.140">
    <property type="entry name" value="Metal-dependent hydrolases"/>
    <property type="match status" value="1"/>
</dbReference>
<sequence>MFLKMERKSDRFDELIKGEKYFFHFHTNFTDGKSSFEEYCNFAEKEGFRVLIVLEHVRKRLSYDFNRLISVIQEQRRKRNLELLVGLEAKVLTDGSLDVDEIVLTMVDVVGIAEHSFSGDANALSKALIKAFNMYKSERYALVWVHPGTKLLKLENASMNLYTETIQAAKNLGVFIEHNLRYQLPPNDILIKITRSSIIVGFDAHSIEDAENLLKRARESAIFTKNDLSF</sequence>
<dbReference type="GO" id="GO:0005829">
    <property type="term" value="C:cytosol"/>
    <property type="evidence" value="ECO:0007669"/>
    <property type="project" value="TreeGrafter"/>
</dbReference>
<accession>A0A7V4KBU1</accession>
<dbReference type="PANTHER" id="PTHR36928">
    <property type="entry name" value="PHOSPHATASE YCDX-RELATED"/>
    <property type="match status" value="1"/>
</dbReference>
<dbReference type="InterPro" id="IPR004013">
    <property type="entry name" value="PHP_dom"/>
</dbReference>
<dbReference type="Pfam" id="PF02811">
    <property type="entry name" value="PHP"/>
    <property type="match status" value="1"/>
</dbReference>
<dbReference type="InterPro" id="IPR050243">
    <property type="entry name" value="PHP_phosphatase"/>
</dbReference>
<dbReference type="SUPFAM" id="SSF89550">
    <property type="entry name" value="PHP domain-like"/>
    <property type="match status" value="1"/>
</dbReference>
<evidence type="ECO:0000313" key="2">
    <source>
        <dbReference type="EMBL" id="HGU52300.1"/>
    </source>
</evidence>
<reference evidence="2" key="1">
    <citation type="journal article" date="2020" name="mSystems">
        <title>Genome- and Community-Level Interaction Insights into Carbon Utilization and Element Cycling Functions of Hydrothermarchaeota in Hydrothermal Sediment.</title>
        <authorList>
            <person name="Zhou Z."/>
            <person name="Liu Y."/>
            <person name="Xu W."/>
            <person name="Pan J."/>
            <person name="Luo Z.H."/>
            <person name="Li M."/>
        </authorList>
    </citation>
    <scope>NUCLEOTIDE SEQUENCE [LARGE SCALE GENOMIC DNA]</scope>
    <source>
        <strain evidence="2">SpSt-61</strain>
    </source>
</reference>